<name>A0A1I7XIP0_HETBA</name>
<evidence type="ECO:0000313" key="3">
    <source>
        <dbReference type="Proteomes" id="UP000095283"/>
    </source>
</evidence>
<reference evidence="4" key="1">
    <citation type="submission" date="2016-11" db="UniProtKB">
        <authorList>
            <consortium name="WormBaseParasite"/>
        </authorList>
    </citation>
    <scope>IDENTIFICATION</scope>
</reference>
<feature type="region of interest" description="Disordered" evidence="1">
    <location>
        <begin position="78"/>
        <end position="102"/>
    </location>
</feature>
<evidence type="ECO:0000256" key="2">
    <source>
        <dbReference type="SAM" id="Phobius"/>
    </source>
</evidence>
<feature type="transmembrane region" description="Helical" evidence="2">
    <location>
        <begin position="55"/>
        <end position="74"/>
    </location>
</feature>
<keyword evidence="2" id="KW-1133">Transmembrane helix</keyword>
<feature type="region of interest" description="Disordered" evidence="1">
    <location>
        <begin position="1"/>
        <end position="41"/>
    </location>
</feature>
<dbReference type="WBParaSite" id="Hba_17381">
    <property type="protein sequence ID" value="Hba_17381"/>
    <property type="gene ID" value="Hba_17381"/>
</dbReference>
<proteinExistence type="predicted"/>
<dbReference type="Proteomes" id="UP000095283">
    <property type="component" value="Unplaced"/>
</dbReference>
<keyword evidence="3" id="KW-1185">Reference proteome</keyword>
<evidence type="ECO:0000256" key="1">
    <source>
        <dbReference type="SAM" id="MobiDB-lite"/>
    </source>
</evidence>
<evidence type="ECO:0000313" key="4">
    <source>
        <dbReference type="WBParaSite" id="Hba_17381"/>
    </source>
</evidence>
<organism evidence="3 4">
    <name type="scientific">Heterorhabditis bacteriophora</name>
    <name type="common">Entomopathogenic nematode worm</name>
    <dbReference type="NCBI Taxonomy" id="37862"/>
    <lineage>
        <taxon>Eukaryota</taxon>
        <taxon>Metazoa</taxon>
        <taxon>Ecdysozoa</taxon>
        <taxon>Nematoda</taxon>
        <taxon>Chromadorea</taxon>
        <taxon>Rhabditida</taxon>
        <taxon>Rhabditina</taxon>
        <taxon>Rhabditomorpha</taxon>
        <taxon>Strongyloidea</taxon>
        <taxon>Heterorhabditidae</taxon>
        <taxon>Heterorhabditis</taxon>
    </lineage>
</organism>
<sequence length="354" mass="40973">MNRPDDRRGYIGQPRHRERFDHGDRYRSSREVRDRERDEKRRGIRHNDYSEAEDMHFILLCLLTSIIIIIMQQISDGGSDHGDDTSMRLVSPVGHRERNRDELRRKNSFRDEEGLLSDSGIALLRVPNDDRIRDGVVFQFENYLGFLRKWIEYSNIEMEKTRVPGASQKKINEHITNATFAEKLRIILPPEVSSRDSLVHCDMVITGLPPSVFFGSGFGHKTWLAKAAAAKDLIDKCHRIGLISSRLHAAIGDHPVLEKVISYFLLRLPIIIIENIVKNRRLPDFFKAVDALILLEKKMSREQWPWDVLFARELESITLDKLKMVFTSVMQSIYFTGDSEKRLASCLDRAQVSS</sequence>
<keyword evidence="2" id="KW-0472">Membrane</keyword>
<accession>A0A1I7XIP0</accession>
<feature type="compositionally biased region" description="Basic and acidic residues" evidence="1">
    <location>
        <begin position="18"/>
        <end position="41"/>
    </location>
</feature>
<keyword evidence="2" id="KW-0812">Transmembrane</keyword>
<protein>
    <submittedName>
        <fullName evidence="4">DNA helicase</fullName>
    </submittedName>
</protein>
<dbReference type="AlphaFoldDB" id="A0A1I7XIP0"/>